<comment type="subunit">
    <text evidence="11">Monomer. Interacts with ssb (via C-terminus); this interaction stimulates the exonuclease activity by recruiting the enzyme to its substrate.</text>
</comment>
<dbReference type="Pfam" id="PF08411">
    <property type="entry name" value="ExoI_SH3"/>
    <property type="match status" value="1"/>
</dbReference>
<evidence type="ECO:0000259" key="15">
    <source>
        <dbReference type="PROSITE" id="PS51785"/>
    </source>
</evidence>
<dbReference type="InterPro" id="IPR034747">
    <property type="entry name" value="EXOI_SH3"/>
</dbReference>
<dbReference type="InterPro" id="IPR038649">
    <property type="entry name" value="EXOI_SH3_sf"/>
</dbReference>
<dbReference type="EC" id="3.1.11.1" evidence="2"/>
<dbReference type="Pfam" id="PF00929">
    <property type="entry name" value="RNase_T"/>
    <property type="match status" value="1"/>
</dbReference>
<feature type="binding site" evidence="13">
    <location>
        <position position="7"/>
    </location>
    <ligand>
        <name>Mg(2+)</name>
        <dbReference type="ChEBI" id="CHEBI:18420"/>
        <label>1</label>
    </ligand>
</feature>
<dbReference type="Gene3D" id="1.20.1280.70">
    <property type="entry name" value="Exonuclease ExoI, domain 3"/>
    <property type="match status" value="1"/>
</dbReference>
<protein>
    <recommendedName>
        <fullName evidence="3">Exodeoxyribonuclease I</fullName>
        <ecNumber evidence="2">3.1.11.1</ecNumber>
    </recommendedName>
    <alternativeName>
        <fullName evidence="10">DNA deoxyribophosphodiesterase</fullName>
    </alternativeName>
</protein>
<dbReference type="InterPro" id="IPR023607">
    <property type="entry name" value="Exodeoxyribonuclease_I"/>
</dbReference>
<dbReference type="GO" id="GO:0003677">
    <property type="term" value="F:DNA binding"/>
    <property type="evidence" value="ECO:0007669"/>
    <property type="project" value="UniProtKB-KW"/>
</dbReference>
<keyword evidence="6" id="KW-0378">Hydrolase</keyword>
<dbReference type="AlphaFoldDB" id="A0A9Q3S1Y5"/>
<dbReference type="Gene3D" id="3.30.1520.20">
    <property type="entry name" value="Exonuclease ExoI, domain 2"/>
    <property type="match status" value="1"/>
</dbReference>
<dbReference type="PIRSF" id="PIRSF000977">
    <property type="entry name" value="Exodeoxyribonuclease_I"/>
    <property type="match status" value="1"/>
</dbReference>
<evidence type="ECO:0000256" key="9">
    <source>
        <dbReference type="ARBA" id="ARBA00023204"/>
    </source>
</evidence>
<evidence type="ECO:0000256" key="12">
    <source>
        <dbReference type="PIRSR" id="PIRSR000977-1"/>
    </source>
</evidence>
<feature type="domain" description="ExoI SH3-like" evidence="14">
    <location>
        <begin position="194"/>
        <end position="333"/>
    </location>
</feature>
<evidence type="ECO:0000256" key="7">
    <source>
        <dbReference type="ARBA" id="ARBA00022842"/>
    </source>
</evidence>
<keyword evidence="4 13" id="KW-0479">Metal-binding</keyword>
<accession>A0A9Q3S1Y5</accession>
<evidence type="ECO:0000256" key="4">
    <source>
        <dbReference type="ARBA" id="ARBA00022723"/>
    </source>
</evidence>
<dbReference type="RefSeq" id="WP_222405440.1">
    <property type="nucleotide sequence ID" value="NZ_JAHVKP010000001.1"/>
</dbReference>
<keyword evidence="9" id="KW-0234">DNA repair</keyword>
<feature type="binding site" evidence="13">
    <location>
        <position position="178"/>
    </location>
    <ligand>
        <name>Mg(2+)</name>
        <dbReference type="ChEBI" id="CHEBI:18420"/>
        <label>2</label>
    </ligand>
</feature>
<dbReference type="GO" id="GO:0008310">
    <property type="term" value="F:single-stranded DNA 3'-5' DNA exonuclease activity"/>
    <property type="evidence" value="ECO:0007669"/>
    <property type="project" value="UniProtKB-EC"/>
</dbReference>
<dbReference type="PROSITE" id="PS51784">
    <property type="entry name" value="EXOI_SH3"/>
    <property type="match status" value="1"/>
</dbReference>
<dbReference type="InterPro" id="IPR036397">
    <property type="entry name" value="RNaseH_sf"/>
</dbReference>
<evidence type="ECO:0000256" key="6">
    <source>
        <dbReference type="ARBA" id="ARBA00022801"/>
    </source>
</evidence>
<keyword evidence="5" id="KW-0227">DNA damage</keyword>
<comment type="caution">
    <text evidence="16">The sequence shown here is derived from an EMBL/GenBank/DDBJ whole genome shotgun (WGS) entry which is preliminary data.</text>
</comment>
<evidence type="ECO:0000256" key="8">
    <source>
        <dbReference type="ARBA" id="ARBA00023125"/>
    </source>
</evidence>
<dbReference type="GO" id="GO:0046872">
    <property type="term" value="F:metal ion binding"/>
    <property type="evidence" value="ECO:0007669"/>
    <property type="project" value="UniProtKB-KW"/>
</dbReference>
<dbReference type="SUPFAM" id="SSF53098">
    <property type="entry name" value="Ribonuclease H-like"/>
    <property type="match status" value="1"/>
</dbReference>
<feature type="binding site" evidence="12">
    <location>
        <position position="9"/>
    </location>
    <ligand>
        <name>substrate</name>
    </ligand>
</feature>
<dbReference type="EMBL" id="JAHVKP010000001">
    <property type="protein sequence ID" value="MBY6218720.1"/>
    <property type="molecule type" value="Genomic_DNA"/>
</dbReference>
<dbReference type="Pfam" id="PF26016">
    <property type="entry name" value="ExoI_C"/>
    <property type="match status" value="1"/>
</dbReference>
<reference evidence="16" key="1">
    <citation type="submission" date="2021-06" db="EMBL/GenBank/DDBJ databases">
        <title>50 bacteria genomes isolated from Dapeng, Shenzhen, China.</title>
        <authorList>
            <person name="Zheng W."/>
            <person name="Yu S."/>
            <person name="Huang Y."/>
        </authorList>
    </citation>
    <scope>NUCLEOTIDE SEQUENCE</scope>
    <source>
        <strain evidence="16">DP4N28-2</strain>
    </source>
</reference>
<dbReference type="InterPro" id="IPR013620">
    <property type="entry name" value="Exonuc_1_SH3"/>
</dbReference>
<evidence type="ECO:0000256" key="11">
    <source>
        <dbReference type="ARBA" id="ARBA00046792"/>
    </source>
</evidence>
<dbReference type="Proteomes" id="UP000824927">
    <property type="component" value="Unassembled WGS sequence"/>
</dbReference>
<keyword evidence="8" id="KW-0238">DNA-binding</keyword>
<evidence type="ECO:0000256" key="10">
    <source>
        <dbReference type="ARBA" id="ARBA00031220"/>
    </source>
</evidence>
<dbReference type="InterPro" id="IPR058561">
    <property type="entry name" value="Exonuc_1_C"/>
</dbReference>
<name>A0A9Q3S1Y5_9SPHN</name>
<dbReference type="Gene3D" id="3.30.420.10">
    <property type="entry name" value="Ribonuclease H-like superfamily/Ribonuclease H"/>
    <property type="match status" value="1"/>
</dbReference>
<gene>
    <name evidence="16" type="ORF">KUV31_10260</name>
</gene>
<comment type="cofactor">
    <cofactor evidence="13">
        <name>Mg(2+)</name>
        <dbReference type="ChEBI" id="CHEBI:18420"/>
    </cofactor>
    <text evidence="13">Binds 2 Mg(2+) ions per monomer.</text>
</comment>
<evidence type="ECO:0000256" key="1">
    <source>
        <dbReference type="ARBA" id="ARBA00000563"/>
    </source>
</evidence>
<evidence type="ECO:0000256" key="2">
    <source>
        <dbReference type="ARBA" id="ARBA00012108"/>
    </source>
</evidence>
<dbReference type="InterPro" id="IPR012337">
    <property type="entry name" value="RNaseH-like_sf"/>
</dbReference>
<evidence type="ECO:0000259" key="14">
    <source>
        <dbReference type="PROSITE" id="PS51784"/>
    </source>
</evidence>
<evidence type="ECO:0000256" key="3">
    <source>
        <dbReference type="ARBA" id="ARBA00019900"/>
    </source>
</evidence>
<dbReference type="GO" id="GO:0006281">
    <property type="term" value="P:DNA repair"/>
    <property type="evidence" value="ECO:0007669"/>
    <property type="project" value="UniProtKB-KW"/>
</dbReference>
<evidence type="ECO:0000313" key="16">
    <source>
        <dbReference type="EMBL" id="MBY6218720.1"/>
    </source>
</evidence>
<feature type="domain" description="ExoI C-terminal" evidence="15">
    <location>
        <begin position="337"/>
        <end position="461"/>
    </location>
</feature>
<proteinExistence type="predicted"/>
<evidence type="ECO:0000256" key="5">
    <source>
        <dbReference type="ARBA" id="ARBA00022763"/>
    </source>
</evidence>
<feature type="binding site" evidence="12">
    <location>
        <position position="157"/>
    </location>
    <ligand>
        <name>substrate</name>
    </ligand>
</feature>
<evidence type="ECO:0000256" key="13">
    <source>
        <dbReference type="PIRSR" id="PIRSR000977-2"/>
    </source>
</evidence>
<keyword evidence="7 13" id="KW-0460">Magnesium</keyword>
<feature type="binding site" evidence="13">
    <location>
        <position position="9"/>
    </location>
    <ligand>
        <name>Mg(2+)</name>
        <dbReference type="ChEBI" id="CHEBI:18420"/>
        <label>2</label>
    </ligand>
</feature>
<evidence type="ECO:0000313" key="17">
    <source>
        <dbReference type="Proteomes" id="UP000824927"/>
    </source>
</evidence>
<dbReference type="InterPro" id="IPR013520">
    <property type="entry name" value="Ribonucl_H"/>
</dbReference>
<dbReference type="PROSITE" id="PS51785">
    <property type="entry name" value="EXOI_C"/>
    <property type="match status" value="1"/>
</dbReference>
<comment type="catalytic activity">
    <reaction evidence="1">
        <text>Exonucleolytic cleavage in the 3'- to 5'-direction to yield nucleoside 5'-phosphates.</text>
        <dbReference type="EC" id="3.1.11.1"/>
    </reaction>
</comment>
<sequence length="470" mass="52301">MAFVFYDTETTGISTDFDQVLQFAAIKTDADLNEIDRFEVRSRLLPYVIPNPGALAVTGVRLSTLHDTNLPHHYDMMRSIQAKLQEWSPSVFIGYNTIKFDEELLRKGLFKTLHPPYLTSLNGNCRGDVLTLLQAVSVLAPEALVFPTNSHGKNVLKLDQVAPANGFAHENAHDAMGDVLATIHVASLVRDRCPTIWNQFLDLTSKSGAQQLLANESALLLTEFYFGKPYQFVVTKVEPTPGNPSSVLALDLRHDPDDLANMSDDEMASWAGSSPKPVRKVKINACPNLCKLGDAPASCLPDLDGQIISQRAERIKADHALRQRIVNAVVAATPEYEESPFVEEQLYAGGFLSNSDEQLMASFHNVPWEERPALASQLQDSRLRYHAARLLYEMHPQGLTEQSRVQLEDEMWARAMEQEVPKGKYASLYSALADTLEMLETAQGEQLEILQELRPFLEGQIQTGLDRGAP</sequence>
<organism evidence="16 17">
    <name type="scientific">Qipengyuania aquimaris</name>
    <dbReference type="NCBI Taxonomy" id="255984"/>
    <lineage>
        <taxon>Bacteria</taxon>
        <taxon>Pseudomonadati</taxon>
        <taxon>Pseudomonadota</taxon>
        <taxon>Alphaproteobacteria</taxon>
        <taxon>Sphingomonadales</taxon>
        <taxon>Erythrobacteraceae</taxon>
        <taxon>Qipengyuania</taxon>
    </lineage>
</organism>